<reference evidence="1 2" key="2">
    <citation type="journal article" date="2014" name="BMC Genomics">
        <title>An improved genome release (version Mt4.0) for the model legume Medicago truncatula.</title>
        <authorList>
            <person name="Tang H."/>
            <person name="Krishnakumar V."/>
            <person name="Bidwell S."/>
            <person name="Rosen B."/>
            <person name="Chan A."/>
            <person name="Zhou S."/>
            <person name="Gentzbittel L."/>
            <person name="Childs K.L."/>
            <person name="Yandell M."/>
            <person name="Gundlach H."/>
            <person name="Mayer K.F."/>
            <person name="Schwartz D.C."/>
            <person name="Town C.D."/>
        </authorList>
    </citation>
    <scope>GENOME REANNOTATION</scope>
    <source>
        <strain evidence="2">cv. Jemalong A17</strain>
    </source>
</reference>
<evidence type="ECO:0000313" key="3">
    <source>
        <dbReference type="Proteomes" id="UP000002051"/>
    </source>
</evidence>
<dbReference type="HOGENOM" id="CLU_1386021_0_0_1"/>
<sequence length="197" mass="22720">MRHCWTINTDNSFNQYLHLNSLDKFLLLDQISVGRNRTRVFYSSNCPSINEALINEALFVHASSHPSCCCGNFSILIPKERRYCGLEISSGAAHPRLKQQRKFSILDRTEVGLLHARAAIREASNMNQTQDPDYVPIGPMYWNAKAFHIIHRSYLEMQKQFKLFVYIEGDISQSVYSMEGNFIHVIKLNDKFRTGDS</sequence>
<dbReference type="PaxDb" id="3880-AES60661"/>
<proteinExistence type="predicted"/>
<dbReference type="STRING" id="3880.G7I9D5"/>
<dbReference type="EMBL" id="CM001217">
    <property type="protein sequence ID" value="AES60661.1"/>
    <property type="molecule type" value="Genomic_DNA"/>
</dbReference>
<reference evidence="1 2" key="1">
    <citation type="journal article" date="2011" name="Nature">
        <title>The Medicago genome provides insight into the evolution of rhizobial symbioses.</title>
        <authorList>
            <person name="Young N.D."/>
            <person name="Debelle F."/>
            <person name="Oldroyd G.E."/>
            <person name="Geurts R."/>
            <person name="Cannon S.B."/>
            <person name="Udvardi M.K."/>
            <person name="Benedito V.A."/>
            <person name="Mayer K.F."/>
            <person name="Gouzy J."/>
            <person name="Schoof H."/>
            <person name="Van de Peer Y."/>
            <person name="Proost S."/>
            <person name="Cook D.R."/>
            <person name="Meyers B.C."/>
            <person name="Spannagl M."/>
            <person name="Cheung F."/>
            <person name="De Mita S."/>
            <person name="Krishnakumar V."/>
            <person name="Gundlach H."/>
            <person name="Zhou S."/>
            <person name="Mudge J."/>
            <person name="Bharti A.K."/>
            <person name="Murray J.D."/>
            <person name="Naoumkina M.A."/>
            <person name="Rosen B."/>
            <person name="Silverstein K.A."/>
            <person name="Tang H."/>
            <person name="Rombauts S."/>
            <person name="Zhao P.X."/>
            <person name="Zhou P."/>
            <person name="Barbe V."/>
            <person name="Bardou P."/>
            <person name="Bechner M."/>
            <person name="Bellec A."/>
            <person name="Berger A."/>
            <person name="Berges H."/>
            <person name="Bidwell S."/>
            <person name="Bisseling T."/>
            <person name="Choisne N."/>
            <person name="Couloux A."/>
            <person name="Denny R."/>
            <person name="Deshpande S."/>
            <person name="Dai X."/>
            <person name="Doyle J.J."/>
            <person name="Dudez A.M."/>
            <person name="Farmer A.D."/>
            <person name="Fouteau S."/>
            <person name="Franken C."/>
            <person name="Gibelin C."/>
            <person name="Gish J."/>
            <person name="Goldstein S."/>
            <person name="Gonzalez A.J."/>
            <person name="Green P.J."/>
            <person name="Hallab A."/>
            <person name="Hartog M."/>
            <person name="Hua A."/>
            <person name="Humphray S.J."/>
            <person name="Jeong D.H."/>
            <person name="Jing Y."/>
            <person name="Jocker A."/>
            <person name="Kenton S.M."/>
            <person name="Kim D.J."/>
            <person name="Klee K."/>
            <person name="Lai H."/>
            <person name="Lang C."/>
            <person name="Lin S."/>
            <person name="Macmil S.L."/>
            <person name="Magdelenat G."/>
            <person name="Matthews L."/>
            <person name="McCorrison J."/>
            <person name="Monaghan E.L."/>
            <person name="Mun J.H."/>
            <person name="Najar F.Z."/>
            <person name="Nicholson C."/>
            <person name="Noirot C."/>
            <person name="O'Bleness M."/>
            <person name="Paule C.R."/>
            <person name="Poulain J."/>
            <person name="Prion F."/>
            <person name="Qin B."/>
            <person name="Qu C."/>
            <person name="Retzel E.F."/>
            <person name="Riddle C."/>
            <person name="Sallet E."/>
            <person name="Samain S."/>
            <person name="Samson N."/>
            <person name="Sanders I."/>
            <person name="Saurat O."/>
            <person name="Scarpelli C."/>
            <person name="Schiex T."/>
            <person name="Segurens B."/>
            <person name="Severin A.J."/>
            <person name="Sherrier D.J."/>
            <person name="Shi R."/>
            <person name="Sims S."/>
            <person name="Singer S.R."/>
            <person name="Sinharoy S."/>
            <person name="Sterck L."/>
            <person name="Viollet A."/>
            <person name="Wang B.B."/>
            <person name="Wang K."/>
            <person name="Wang M."/>
            <person name="Wang X."/>
            <person name="Warfsmann J."/>
            <person name="Weissenbach J."/>
            <person name="White D.D."/>
            <person name="White J.D."/>
            <person name="Wiley G.B."/>
            <person name="Wincker P."/>
            <person name="Xing Y."/>
            <person name="Yang L."/>
            <person name="Yao Z."/>
            <person name="Ying F."/>
            <person name="Zhai J."/>
            <person name="Zhou L."/>
            <person name="Zuber A."/>
            <person name="Denarie J."/>
            <person name="Dixon R.A."/>
            <person name="May G.D."/>
            <person name="Schwartz D.C."/>
            <person name="Rogers J."/>
            <person name="Quetier F."/>
            <person name="Town C.D."/>
            <person name="Roe B.A."/>
        </authorList>
    </citation>
    <scope>NUCLEOTIDE SEQUENCE [LARGE SCALE GENOMIC DNA]</scope>
    <source>
        <strain evidence="1">A17</strain>
        <strain evidence="2">cv. Jemalong A17</strain>
    </source>
</reference>
<dbReference type="Proteomes" id="UP000002051">
    <property type="component" value="Unassembled WGS sequence"/>
</dbReference>
<name>G7I9D5_MEDTR</name>
<accession>G7I9D5</accession>
<reference evidence="2" key="3">
    <citation type="submission" date="2015-04" db="UniProtKB">
        <authorList>
            <consortium name="EnsemblPlants"/>
        </authorList>
    </citation>
    <scope>IDENTIFICATION</scope>
    <source>
        <strain evidence="2">cv. Jemalong A17</strain>
    </source>
</reference>
<protein>
    <submittedName>
        <fullName evidence="1 2">Uncharacterized protein</fullName>
    </submittedName>
</protein>
<gene>
    <name evidence="1" type="ordered locus">MTR_1g061790</name>
</gene>
<dbReference type="eggNOG" id="KOG1021">
    <property type="taxonomic scope" value="Eukaryota"/>
</dbReference>
<dbReference type="EnsemblPlants" id="AES60661">
    <property type="protein sequence ID" value="AES60661"/>
    <property type="gene ID" value="MTR_1g061790"/>
</dbReference>
<dbReference type="AlphaFoldDB" id="G7I9D5"/>
<keyword evidence="3" id="KW-1185">Reference proteome</keyword>
<organism evidence="1 3">
    <name type="scientific">Medicago truncatula</name>
    <name type="common">Barrel medic</name>
    <name type="synonym">Medicago tribuloides</name>
    <dbReference type="NCBI Taxonomy" id="3880"/>
    <lineage>
        <taxon>Eukaryota</taxon>
        <taxon>Viridiplantae</taxon>
        <taxon>Streptophyta</taxon>
        <taxon>Embryophyta</taxon>
        <taxon>Tracheophyta</taxon>
        <taxon>Spermatophyta</taxon>
        <taxon>Magnoliopsida</taxon>
        <taxon>eudicotyledons</taxon>
        <taxon>Gunneridae</taxon>
        <taxon>Pentapetalae</taxon>
        <taxon>rosids</taxon>
        <taxon>fabids</taxon>
        <taxon>Fabales</taxon>
        <taxon>Fabaceae</taxon>
        <taxon>Papilionoideae</taxon>
        <taxon>50 kb inversion clade</taxon>
        <taxon>NPAAA clade</taxon>
        <taxon>Hologalegina</taxon>
        <taxon>IRL clade</taxon>
        <taxon>Trifolieae</taxon>
        <taxon>Medicago</taxon>
    </lineage>
</organism>
<evidence type="ECO:0000313" key="2">
    <source>
        <dbReference type="EnsemblPlants" id="AES60661"/>
    </source>
</evidence>
<evidence type="ECO:0000313" key="1">
    <source>
        <dbReference type="EMBL" id="AES60661.1"/>
    </source>
</evidence>